<dbReference type="EMBL" id="BOPL01000002">
    <property type="protein sequence ID" value="GIK00425.1"/>
    <property type="molecule type" value="Genomic_DNA"/>
</dbReference>
<dbReference type="GeneID" id="66932432"/>
<dbReference type="Proteomes" id="UP000710440">
    <property type="component" value="Unassembled WGS sequence"/>
</dbReference>
<evidence type="ECO:0000313" key="2">
    <source>
        <dbReference type="EMBL" id="GIK00425.1"/>
    </source>
</evidence>
<proteinExistence type="predicted"/>
<sequence>MSLNRTVTAGQLASHHGKYGLLSAQQASHQSKCQSWYSSWLAWQLQQMPPDFFDVLDCQEVKHGHTQRPEQFEGAFFKIADYLVTRESITFDEVMTLLCEDGIMRELSHGNNDHISALYLILCIVGWQTMLFKPRCIDHMHFEIHDEQGGYRGDAYMCLKLEVASCTRMPLSELLMGFGVLLPSKNLCLSDDEASREAFQRRVEVNAKRFNAHFLTSIAGVRLKWVNTLACHLEYNPATKELFLFRFPSFFLSCPSHSSGAGKRTVLQSCATTNRFHCQWATESEVGCLLNEILLSYRLLFGQTKKSRALFRSLDLFRDVPRAVADPLLPILCGKQSCQGLIPLETAEYYLPRDFPVLRYRLSVLQDHLARATPRKWVQLWRDNRDSAHWLTFWAVIVFGALGTLLALLQVICRLFRLLFVDEMTSF</sequence>
<dbReference type="RefSeq" id="XP_043123611.1">
    <property type="nucleotide sequence ID" value="XM_043267676.1"/>
</dbReference>
<keyword evidence="1" id="KW-1133">Transmembrane helix</keyword>
<comment type="caution">
    <text evidence="2">The sequence shown here is derived from an EMBL/GenBank/DDBJ whole genome shotgun (WGS) entry which is preliminary data.</text>
</comment>
<keyword evidence="3" id="KW-1185">Reference proteome</keyword>
<accession>A0A9P3BPM5</accession>
<name>A0A9P3BPM5_ASPVI</name>
<reference evidence="2 3" key="1">
    <citation type="submission" date="2021-02" db="EMBL/GenBank/DDBJ databases">
        <title>Pan-genome distribution and transcriptional activeness of fungal secondary metabolism genes in Aspergillus section Fumigati.</title>
        <authorList>
            <person name="Takahashi H."/>
            <person name="Umemura M."/>
            <person name="Ninomiya A."/>
            <person name="Kusuya Y."/>
            <person name="Urayama S."/>
            <person name="Shimizu M."/>
            <person name="Watanabe A."/>
            <person name="Kamei K."/>
            <person name="Yaguchi T."/>
            <person name="Hagiwara D."/>
        </authorList>
    </citation>
    <scope>NUCLEOTIDE SEQUENCE [LARGE SCALE GENOMIC DNA]</scope>
    <source>
        <strain evidence="2 3">IFM 47045</strain>
    </source>
</reference>
<keyword evidence="1" id="KW-0812">Transmembrane</keyword>
<organism evidence="2 3">
    <name type="scientific">Aspergillus viridinutans</name>
    <dbReference type="NCBI Taxonomy" id="75553"/>
    <lineage>
        <taxon>Eukaryota</taxon>
        <taxon>Fungi</taxon>
        <taxon>Dikarya</taxon>
        <taxon>Ascomycota</taxon>
        <taxon>Pezizomycotina</taxon>
        <taxon>Eurotiomycetes</taxon>
        <taxon>Eurotiomycetidae</taxon>
        <taxon>Eurotiales</taxon>
        <taxon>Aspergillaceae</taxon>
        <taxon>Aspergillus</taxon>
        <taxon>Aspergillus subgen. Fumigati</taxon>
    </lineage>
</organism>
<evidence type="ECO:0000313" key="3">
    <source>
        <dbReference type="Proteomes" id="UP000710440"/>
    </source>
</evidence>
<protein>
    <submittedName>
        <fullName evidence="2">Uncharacterized protein</fullName>
    </submittedName>
</protein>
<keyword evidence="1" id="KW-0472">Membrane</keyword>
<feature type="transmembrane region" description="Helical" evidence="1">
    <location>
        <begin position="388"/>
        <end position="409"/>
    </location>
</feature>
<evidence type="ECO:0000256" key="1">
    <source>
        <dbReference type="SAM" id="Phobius"/>
    </source>
</evidence>
<gene>
    <name evidence="2" type="ORF">Aspvir_004450</name>
</gene>
<dbReference type="AlphaFoldDB" id="A0A9P3BPM5"/>
<dbReference type="OrthoDB" id="5428890at2759"/>